<dbReference type="SUPFAM" id="SSF55781">
    <property type="entry name" value="GAF domain-like"/>
    <property type="match status" value="1"/>
</dbReference>
<evidence type="ECO:0000256" key="3">
    <source>
        <dbReference type="ARBA" id="ARBA00023016"/>
    </source>
</evidence>
<evidence type="ECO:0000259" key="6">
    <source>
        <dbReference type="Pfam" id="PF01628"/>
    </source>
</evidence>
<sequence>MPSLNARQATLLKTLVEQFIADGRPVGSSTLLARSGLGVSAATVRSIMVDLAEQGYVSAPHASSGRVPTALGYRFFVDSLLEPEQLAAPTARELRAKLRAADSHHEQLTSDASAMLADLTRMAGIVSVPRSDLRLLRQIEFLPLSGRRVLVVLVVDRDEVQNRVVQLQRAYSRDALERAAAFINRCAAGRHLFEVAELLRREVEAARAAVGAELATMMQQAVSPSAGRENDGLVIAGEPNLLAFSEIGSRERLGALLHALDRKQEIAALFRKCLDADGVQIFIGKESGVAVLDECSVVTAPYHVDGEVAGVLGVIGPTRMAYQRIVPLVGLTAQMFGSGLKT</sequence>
<name>A0A383XQW3_9GAMM</name>
<proteinExistence type="inferred from homology"/>
<dbReference type="EMBL" id="QEQK01000015">
    <property type="protein sequence ID" value="PWN55017.1"/>
    <property type="molecule type" value="Genomic_DNA"/>
</dbReference>
<dbReference type="Gene3D" id="3.30.450.40">
    <property type="match status" value="1"/>
</dbReference>
<dbReference type="Gene3D" id="1.10.10.10">
    <property type="entry name" value="Winged helix-like DNA-binding domain superfamily/Winged helix DNA-binding domain"/>
    <property type="match status" value="1"/>
</dbReference>
<dbReference type="InterPro" id="IPR021153">
    <property type="entry name" value="HrcA_C"/>
</dbReference>
<evidence type="ECO:0000256" key="1">
    <source>
        <dbReference type="ARBA" id="ARBA00022491"/>
    </source>
</evidence>
<dbReference type="InterPro" id="IPR036388">
    <property type="entry name" value="WH-like_DNA-bd_sf"/>
</dbReference>
<dbReference type="AlphaFoldDB" id="A0A383XQW3"/>
<dbReference type="NCBIfam" id="TIGR00331">
    <property type="entry name" value="hrcA"/>
    <property type="match status" value="1"/>
</dbReference>
<feature type="domain" description="Heat-inducible transcription repressor HrcA C-terminal" evidence="6">
    <location>
        <begin position="107"/>
        <end position="326"/>
    </location>
</feature>
<accession>A0A383XQW3</accession>
<reference evidence="7 8" key="1">
    <citation type="submission" date="2018-05" db="EMBL/GenBank/DDBJ databases">
        <title>Abyssibacter profundi OUC007T gen. nov., sp. nov, a marine bacterium isolated from seawater of the Mariana Trench.</title>
        <authorList>
            <person name="Zhou S."/>
        </authorList>
    </citation>
    <scope>NUCLEOTIDE SEQUENCE [LARGE SCALE GENOMIC DNA]</scope>
    <source>
        <strain evidence="7 8">OUC007</strain>
    </source>
</reference>
<evidence type="ECO:0000256" key="2">
    <source>
        <dbReference type="ARBA" id="ARBA00023015"/>
    </source>
</evidence>
<dbReference type="InterPro" id="IPR002571">
    <property type="entry name" value="HrcA"/>
</dbReference>
<comment type="function">
    <text evidence="5">Negative regulator of class I heat shock genes (grpE-dnaK-dnaJ and groELS operons). Prevents heat-shock induction of these operons.</text>
</comment>
<dbReference type="GO" id="GO:0003677">
    <property type="term" value="F:DNA binding"/>
    <property type="evidence" value="ECO:0007669"/>
    <property type="project" value="InterPro"/>
</dbReference>
<dbReference type="GO" id="GO:0045892">
    <property type="term" value="P:negative regulation of DNA-templated transcription"/>
    <property type="evidence" value="ECO:0007669"/>
    <property type="project" value="UniProtKB-UniRule"/>
</dbReference>
<comment type="caution">
    <text evidence="7">The sequence shown here is derived from an EMBL/GenBank/DDBJ whole genome shotgun (WGS) entry which is preliminary data.</text>
</comment>
<dbReference type="PANTHER" id="PTHR34824:SF1">
    <property type="entry name" value="HEAT-INDUCIBLE TRANSCRIPTION REPRESSOR HRCA"/>
    <property type="match status" value="1"/>
</dbReference>
<dbReference type="InterPro" id="IPR036390">
    <property type="entry name" value="WH_DNA-bd_sf"/>
</dbReference>
<protein>
    <recommendedName>
        <fullName evidence="5">Heat-inducible transcription repressor HrcA</fullName>
    </recommendedName>
</protein>
<keyword evidence="3 5" id="KW-0346">Stress response</keyword>
<dbReference type="PANTHER" id="PTHR34824">
    <property type="entry name" value="HEAT-INDUCIBLE TRANSCRIPTION REPRESSOR HRCA"/>
    <property type="match status" value="1"/>
</dbReference>
<dbReference type="SUPFAM" id="SSF46785">
    <property type="entry name" value="Winged helix' DNA-binding domain"/>
    <property type="match status" value="1"/>
</dbReference>
<evidence type="ECO:0000313" key="7">
    <source>
        <dbReference type="EMBL" id="PWN55017.1"/>
    </source>
</evidence>
<evidence type="ECO:0000256" key="5">
    <source>
        <dbReference type="HAMAP-Rule" id="MF_00081"/>
    </source>
</evidence>
<dbReference type="PIRSF" id="PIRSF005485">
    <property type="entry name" value="HrcA"/>
    <property type="match status" value="1"/>
</dbReference>
<keyword evidence="1 5" id="KW-0678">Repressor</keyword>
<gene>
    <name evidence="5 7" type="primary">hrcA</name>
    <name evidence="7" type="ORF">DEH80_14790</name>
</gene>
<comment type="similarity">
    <text evidence="5">Belongs to the HrcA family.</text>
</comment>
<dbReference type="InterPro" id="IPR029016">
    <property type="entry name" value="GAF-like_dom_sf"/>
</dbReference>
<dbReference type="HAMAP" id="MF_00081">
    <property type="entry name" value="HrcA"/>
    <property type="match status" value="1"/>
</dbReference>
<evidence type="ECO:0000256" key="4">
    <source>
        <dbReference type="ARBA" id="ARBA00023163"/>
    </source>
</evidence>
<evidence type="ECO:0000313" key="8">
    <source>
        <dbReference type="Proteomes" id="UP000251800"/>
    </source>
</evidence>
<dbReference type="OrthoDB" id="9783139at2"/>
<dbReference type="Pfam" id="PF01628">
    <property type="entry name" value="HrcA"/>
    <property type="match status" value="1"/>
</dbReference>
<dbReference type="InterPro" id="IPR023120">
    <property type="entry name" value="WHTH_transcript_rep_HrcA_IDD"/>
</dbReference>
<keyword evidence="4 5" id="KW-0804">Transcription</keyword>
<dbReference type="Gene3D" id="3.30.390.60">
    <property type="entry name" value="Heat-inducible transcription repressor hrca homolog, domain 3"/>
    <property type="match status" value="1"/>
</dbReference>
<keyword evidence="2 5" id="KW-0805">Transcription regulation</keyword>
<keyword evidence="8" id="KW-1185">Reference proteome</keyword>
<organism evidence="7 8">
    <name type="scientific">Abyssibacter profundi</name>
    <dbReference type="NCBI Taxonomy" id="2182787"/>
    <lineage>
        <taxon>Bacteria</taxon>
        <taxon>Pseudomonadati</taxon>
        <taxon>Pseudomonadota</taxon>
        <taxon>Gammaproteobacteria</taxon>
        <taxon>Chromatiales</taxon>
        <taxon>Oceanococcaceae</taxon>
        <taxon>Abyssibacter</taxon>
    </lineage>
</organism>
<dbReference type="Proteomes" id="UP000251800">
    <property type="component" value="Unassembled WGS sequence"/>
</dbReference>